<comment type="caution">
    <text evidence="1">The sequence shown here is derived from an EMBL/GenBank/DDBJ whole genome shotgun (WGS) entry which is preliminary data.</text>
</comment>
<dbReference type="RefSeq" id="WP_184872324.1">
    <property type="nucleotide sequence ID" value="NZ_JACHEF010000002.1"/>
</dbReference>
<dbReference type="EMBL" id="JACHEF010000002">
    <property type="protein sequence ID" value="MBB6409232.1"/>
    <property type="molecule type" value="Genomic_DNA"/>
</dbReference>
<keyword evidence="2" id="KW-1185">Reference proteome</keyword>
<proteinExistence type="predicted"/>
<evidence type="ECO:0000313" key="2">
    <source>
        <dbReference type="Proteomes" id="UP000556329"/>
    </source>
</evidence>
<evidence type="ECO:0000313" key="1">
    <source>
        <dbReference type="EMBL" id="MBB6409232.1"/>
    </source>
</evidence>
<dbReference type="Proteomes" id="UP000556329">
    <property type="component" value="Unassembled WGS sequence"/>
</dbReference>
<name>A0A841PGB4_9HYPH</name>
<accession>A0A841PGB4</accession>
<dbReference type="AlphaFoldDB" id="A0A841PGB4"/>
<sequence>MSQLPNVQFARLLLEKIAEAIPEIEVSNSFTLATAGQLITMEDAIWPEARVAVCSSSRRSGRPVPEDKAFQMICA</sequence>
<organism evidence="1 2">
    <name type="scientific">Mesorhizobium sangaii</name>
    <dbReference type="NCBI Taxonomy" id="505389"/>
    <lineage>
        <taxon>Bacteria</taxon>
        <taxon>Pseudomonadati</taxon>
        <taxon>Pseudomonadota</taxon>
        <taxon>Alphaproteobacteria</taxon>
        <taxon>Hyphomicrobiales</taxon>
        <taxon>Phyllobacteriaceae</taxon>
        <taxon>Mesorhizobium</taxon>
    </lineage>
</organism>
<gene>
    <name evidence="1" type="ORF">HNQ71_001897</name>
</gene>
<reference evidence="1 2" key="1">
    <citation type="submission" date="2020-08" db="EMBL/GenBank/DDBJ databases">
        <title>Genomic Encyclopedia of Type Strains, Phase IV (KMG-IV): sequencing the most valuable type-strain genomes for metagenomic binning, comparative biology and taxonomic classification.</title>
        <authorList>
            <person name="Goeker M."/>
        </authorList>
    </citation>
    <scope>NUCLEOTIDE SEQUENCE [LARGE SCALE GENOMIC DNA]</scope>
    <source>
        <strain evidence="1 2">DSM 100039</strain>
    </source>
</reference>
<protein>
    <submittedName>
        <fullName evidence="1">Uncharacterized protein</fullName>
    </submittedName>
</protein>